<evidence type="ECO:0000259" key="4">
    <source>
        <dbReference type="PROSITE" id="PS50112"/>
    </source>
</evidence>
<dbReference type="EMBL" id="AP022577">
    <property type="protein sequence ID" value="BBX83666.1"/>
    <property type="molecule type" value="Genomic_DNA"/>
</dbReference>
<dbReference type="CDD" id="cd16917">
    <property type="entry name" value="HATPase_UhpB-NarQ-NarX-like"/>
    <property type="match status" value="1"/>
</dbReference>
<dbReference type="SUPFAM" id="SSF55874">
    <property type="entry name" value="ATPase domain of HSP90 chaperone/DNA topoisomerase II/histidine kinase"/>
    <property type="match status" value="1"/>
</dbReference>
<dbReference type="Pfam" id="PF13426">
    <property type="entry name" value="PAS_9"/>
    <property type="match status" value="1"/>
</dbReference>
<dbReference type="InterPro" id="IPR050482">
    <property type="entry name" value="Sensor_HK_TwoCompSys"/>
</dbReference>
<dbReference type="PROSITE" id="PS50112">
    <property type="entry name" value="PAS"/>
    <property type="match status" value="1"/>
</dbReference>
<evidence type="ECO:0000256" key="1">
    <source>
        <dbReference type="ARBA" id="ARBA00022679"/>
    </source>
</evidence>
<dbReference type="InterPro" id="IPR035965">
    <property type="entry name" value="PAS-like_dom_sf"/>
</dbReference>
<organism evidence="6 7">
    <name type="scientific">Mycolicibacterium aubagnense</name>
    <dbReference type="NCBI Taxonomy" id="319707"/>
    <lineage>
        <taxon>Bacteria</taxon>
        <taxon>Bacillati</taxon>
        <taxon>Actinomycetota</taxon>
        <taxon>Actinomycetes</taxon>
        <taxon>Mycobacteriales</taxon>
        <taxon>Mycobacteriaceae</taxon>
        <taxon>Mycolicibacterium</taxon>
    </lineage>
</organism>
<dbReference type="Pfam" id="PF07730">
    <property type="entry name" value="HisKA_3"/>
    <property type="match status" value="1"/>
</dbReference>
<dbReference type="InterPro" id="IPR001610">
    <property type="entry name" value="PAC"/>
</dbReference>
<keyword evidence="1" id="KW-0808">Transferase</keyword>
<accession>A0ABM7IAW7</accession>
<name>A0ABM7IAW7_9MYCO</name>
<dbReference type="InterPro" id="IPR003594">
    <property type="entry name" value="HATPase_dom"/>
</dbReference>
<evidence type="ECO:0008006" key="8">
    <source>
        <dbReference type="Google" id="ProtNLM"/>
    </source>
</evidence>
<dbReference type="InterPro" id="IPR036890">
    <property type="entry name" value="HATPase_C_sf"/>
</dbReference>
<keyword evidence="3" id="KW-0902">Two-component regulatory system</keyword>
<sequence>MTAMNNAPEPATLADALNALRERDTALRQAHRQLSEAHQELEDTNRGIIALHTELEAARHAESRLAAIVLSSDDAMISMTPQCVIQTWNPGAQQLLGYAETEIVGQSMRTLLPRASEDDFTESLQRVRRGDHAQAYDTQWHRANGTVVDVVVTVSALRDSTDELIGYSAVAHDITERLRTQAELVAARAESDVLAERDRIARDLHDHVIQRVFAVGITLQGTIPRTRGVDVQQRLATAVDDLQGVIQDIRTVIFQLHGGSSDITRLRQRLDEAIAQMSGELNTTVRYSGPLSVIDATLADHAEAVVKEATSNAVRHAHATTLTVTIDVADLLCVDITDDGQGMPENITTSGLTNLRQRAESLGGTLTIEEPPGGGTRLRWSAPLPE</sequence>
<dbReference type="Gene3D" id="1.20.5.1930">
    <property type="match status" value="1"/>
</dbReference>
<dbReference type="Gene3D" id="3.30.450.20">
    <property type="entry name" value="PAS domain"/>
    <property type="match status" value="1"/>
</dbReference>
<dbReference type="InterPro" id="IPR000700">
    <property type="entry name" value="PAS-assoc_C"/>
</dbReference>
<evidence type="ECO:0000313" key="6">
    <source>
        <dbReference type="EMBL" id="BBX83666.1"/>
    </source>
</evidence>
<dbReference type="Gene3D" id="3.30.565.10">
    <property type="entry name" value="Histidine kinase-like ATPase, C-terminal domain"/>
    <property type="match status" value="1"/>
</dbReference>
<dbReference type="CDD" id="cd00130">
    <property type="entry name" value="PAS"/>
    <property type="match status" value="1"/>
</dbReference>
<dbReference type="SMART" id="SM00387">
    <property type="entry name" value="HATPase_c"/>
    <property type="match status" value="1"/>
</dbReference>
<dbReference type="PANTHER" id="PTHR24421">
    <property type="entry name" value="NITRATE/NITRITE SENSOR PROTEIN NARX-RELATED"/>
    <property type="match status" value="1"/>
</dbReference>
<dbReference type="Pfam" id="PF02518">
    <property type="entry name" value="HATPase_c"/>
    <property type="match status" value="1"/>
</dbReference>
<dbReference type="Proteomes" id="UP000465609">
    <property type="component" value="Chromosome"/>
</dbReference>
<gene>
    <name evidence="6" type="ORF">MAUB_15390</name>
</gene>
<dbReference type="NCBIfam" id="TIGR00229">
    <property type="entry name" value="sensory_box"/>
    <property type="match status" value="1"/>
</dbReference>
<feature type="domain" description="PAC" evidence="5">
    <location>
        <begin position="134"/>
        <end position="186"/>
    </location>
</feature>
<feature type="domain" description="PAS" evidence="4">
    <location>
        <begin position="61"/>
        <end position="131"/>
    </location>
</feature>
<keyword evidence="2" id="KW-0418">Kinase</keyword>
<dbReference type="SMART" id="SM00086">
    <property type="entry name" value="PAC"/>
    <property type="match status" value="1"/>
</dbReference>
<dbReference type="SMART" id="SM00091">
    <property type="entry name" value="PAS"/>
    <property type="match status" value="1"/>
</dbReference>
<dbReference type="PANTHER" id="PTHR24421:SF56">
    <property type="entry name" value="OXYGEN SENSOR HISTIDINE KINASE RESPONSE REGULATOR DOST"/>
    <property type="match status" value="1"/>
</dbReference>
<dbReference type="PROSITE" id="PS50113">
    <property type="entry name" value="PAC"/>
    <property type="match status" value="1"/>
</dbReference>
<proteinExistence type="predicted"/>
<evidence type="ECO:0000259" key="5">
    <source>
        <dbReference type="PROSITE" id="PS50113"/>
    </source>
</evidence>
<dbReference type="InterPro" id="IPR011712">
    <property type="entry name" value="Sig_transdc_His_kin_sub3_dim/P"/>
</dbReference>
<keyword evidence="7" id="KW-1185">Reference proteome</keyword>
<dbReference type="SUPFAM" id="SSF55785">
    <property type="entry name" value="PYP-like sensor domain (PAS domain)"/>
    <property type="match status" value="1"/>
</dbReference>
<evidence type="ECO:0000313" key="7">
    <source>
        <dbReference type="Proteomes" id="UP000465609"/>
    </source>
</evidence>
<dbReference type="InterPro" id="IPR000014">
    <property type="entry name" value="PAS"/>
</dbReference>
<evidence type="ECO:0000256" key="3">
    <source>
        <dbReference type="ARBA" id="ARBA00023012"/>
    </source>
</evidence>
<protein>
    <recommendedName>
        <fullName evidence="8">Diguanylate cyclase</fullName>
    </recommendedName>
</protein>
<reference evidence="6 7" key="1">
    <citation type="journal article" date="2019" name="Emerg. Microbes Infect.">
        <title>Comprehensive subspecies identification of 175 nontuberculous mycobacteria species based on 7547 genomic profiles.</title>
        <authorList>
            <person name="Matsumoto Y."/>
            <person name="Kinjo T."/>
            <person name="Motooka D."/>
            <person name="Nabeya D."/>
            <person name="Jung N."/>
            <person name="Uechi K."/>
            <person name="Horii T."/>
            <person name="Iida T."/>
            <person name="Fujita J."/>
            <person name="Nakamura S."/>
        </authorList>
    </citation>
    <scope>NUCLEOTIDE SEQUENCE [LARGE SCALE GENOMIC DNA]</scope>
    <source>
        <strain evidence="6 7">JCM 15296</strain>
    </source>
</reference>
<evidence type="ECO:0000256" key="2">
    <source>
        <dbReference type="ARBA" id="ARBA00022777"/>
    </source>
</evidence>